<keyword evidence="4" id="KW-1185">Reference proteome</keyword>
<evidence type="ECO:0000313" key="3">
    <source>
        <dbReference type="EMBL" id="MDN4161529.1"/>
    </source>
</evidence>
<feature type="compositionally biased region" description="Basic and acidic residues" evidence="1">
    <location>
        <begin position="119"/>
        <end position="129"/>
    </location>
</feature>
<accession>A0ABT8ETV6</accession>
<organism evidence="3 4">
    <name type="scientific">Nocardioides abyssi</name>
    <dbReference type="NCBI Taxonomy" id="3058370"/>
    <lineage>
        <taxon>Bacteria</taxon>
        <taxon>Bacillati</taxon>
        <taxon>Actinomycetota</taxon>
        <taxon>Actinomycetes</taxon>
        <taxon>Propionibacteriales</taxon>
        <taxon>Nocardioidaceae</taxon>
        <taxon>Nocardioides</taxon>
    </lineage>
</organism>
<evidence type="ECO:0000256" key="1">
    <source>
        <dbReference type="SAM" id="MobiDB-lite"/>
    </source>
</evidence>
<feature type="transmembrane region" description="Helical" evidence="2">
    <location>
        <begin position="75"/>
        <end position="95"/>
    </location>
</feature>
<keyword evidence="2" id="KW-0812">Transmembrane</keyword>
<feature type="region of interest" description="Disordered" evidence="1">
    <location>
        <begin position="103"/>
        <end position="139"/>
    </location>
</feature>
<keyword evidence="2" id="KW-1133">Transmembrane helix</keyword>
<feature type="transmembrane region" description="Helical" evidence="2">
    <location>
        <begin position="6"/>
        <end position="25"/>
    </location>
</feature>
<name>A0ABT8ETV6_9ACTN</name>
<proteinExistence type="predicted"/>
<evidence type="ECO:0008006" key="5">
    <source>
        <dbReference type="Google" id="ProtNLM"/>
    </source>
</evidence>
<comment type="caution">
    <text evidence="3">The sequence shown here is derived from an EMBL/GenBank/DDBJ whole genome shotgun (WGS) entry which is preliminary data.</text>
</comment>
<feature type="transmembrane region" description="Helical" evidence="2">
    <location>
        <begin position="37"/>
        <end position="55"/>
    </location>
</feature>
<evidence type="ECO:0000313" key="4">
    <source>
        <dbReference type="Proteomes" id="UP001168537"/>
    </source>
</evidence>
<dbReference type="RefSeq" id="WP_300960433.1">
    <property type="nucleotide sequence ID" value="NZ_JAUHJR010000003.1"/>
</dbReference>
<gene>
    <name evidence="3" type="ORF">QWY29_09220</name>
</gene>
<sequence length="154" mass="16016">MDDATWAALALTLTVLGAVWTWHAFRKRGVASGLRGAGLTLLPVAAYLTDTLRMFTRIGTAVGDWVSGLVLSPSVWAGIAVAGVAAVLLVVSGILRDRERARAVDGTPAAPDRAVSSGRGERKGERKGEPAIGGADGDDDLADIEALLRKRGIT</sequence>
<protein>
    <recommendedName>
        <fullName evidence="5">Cellulose synthase</fullName>
    </recommendedName>
</protein>
<reference evidence="3" key="1">
    <citation type="submission" date="2023-06" db="EMBL/GenBank/DDBJ databases">
        <title>Draft genome sequence of Nocardioides sp. SOB72.</title>
        <authorList>
            <person name="Zhang G."/>
        </authorList>
    </citation>
    <scope>NUCLEOTIDE SEQUENCE</scope>
    <source>
        <strain evidence="3">SOB72</strain>
    </source>
</reference>
<keyword evidence="2" id="KW-0472">Membrane</keyword>
<evidence type="ECO:0000256" key="2">
    <source>
        <dbReference type="SAM" id="Phobius"/>
    </source>
</evidence>
<dbReference type="EMBL" id="JAUHJR010000003">
    <property type="protein sequence ID" value="MDN4161529.1"/>
    <property type="molecule type" value="Genomic_DNA"/>
</dbReference>
<dbReference type="Proteomes" id="UP001168537">
    <property type="component" value="Unassembled WGS sequence"/>
</dbReference>